<evidence type="ECO:0000256" key="3">
    <source>
        <dbReference type="ARBA" id="ARBA00022737"/>
    </source>
</evidence>
<keyword evidence="4 10" id="KW-0863">Zinc-finger</keyword>
<keyword evidence="14" id="KW-1185">Reference proteome</keyword>
<reference evidence="13" key="1">
    <citation type="submission" date="2013-04" db="EMBL/GenBank/DDBJ databases">
        <authorList>
            <person name="Qu J."/>
            <person name="Murali S.C."/>
            <person name="Bandaranaike D."/>
            <person name="Bellair M."/>
            <person name="Blankenburg K."/>
            <person name="Chao H."/>
            <person name="Dinh H."/>
            <person name="Doddapaneni H."/>
            <person name="Downs B."/>
            <person name="Dugan-Rocha S."/>
            <person name="Elkadiri S."/>
            <person name="Gnanaolivu R.D."/>
            <person name="Hernandez B."/>
            <person name="Javaid M."/>
            <person name="Jayaseelan J.C."/>
            <person name="Lee S."/>
            <person name="Li M."/>
            <person name="Ming W."/>
            <person name="Munidasa M."/>
            <person name="Muniz J."/>
            <person name="Nguyen L."/>
            <person name="Ongeri F."/>
            <person name="Osuji N."/>
            <person name="Pu L.-L."/>
            <person name="Puazo M."/>
            <person name="Qu C."/>
            <person name="Quiroz J."/>
            <person name="Raj R."/>
            <person name="Weissenberger G."/>
            <person name="Xin Y."/>
            <person name="Zou X."/>
            <person name="Han Y."/>
            <person name="Richards S."/>
            <person name="Worley K."/>
            <person name="Muzny D."/>
            <person name="Gibbs R."/>
        </authorList>
    </citation>
    <scope>NUCLEOTIDE SEQUENCE</scope>
    <source>
        <strain evidence="13">Sampled in the wild</strain>
    </source>
</reference>
<reference evidence="13" key="2">
    <citation type="submission" date="2017-10" db="EMBL/GenBank/DDBJ databases">
        <title>Ladona fulva Genome sequencing and assembly.</title>
        <authorList>
            <person name="Murali S."/>
            <person name="Richards S."/>
            <person name="Bandaranaike D."/>
            <person name="Bellair M."/>
            <person name="Blankenburg K."/>
            <person name="Chao H."/>
            <person name="Dinh H."/>
            <person name="Doddapaneni H."/>
            <person name="Dugan-Rocha S."/>
            <person name="Elkadiri S."/>
            <person name="Gnanaolivu R."/>
            <person name="Hernandez B."/>
            <person name="Skinner E."/>
            <person name="Javaid M."/>
            <person name="Lee S."/>
            <person name="Li M."/>
            <person name="Ming W."/>
            <person name="Munidasa M."/>
            <person name="Muniz J."/>
            <person name="Nguyen L."/>
            <person name="Hughes D."/>
            <person name="Osuji N."/>
            <person name="Pu L.-L."/>
            <person name="Puazo M."/>
            <person name="Qu C."/>
            <person name="Quiroz J."/>
            <person name="Raj R."/>
            <person name="Weissenberger G."/>
            <person name="Xin Y."/>
            <person name="Zou X."/>
            <person name="Han Y."/>
            <person name="Worley K."/>
            <person name="Muzny D."/>
            <person name="Gibbs R."/>
        </authorList>
    </citation>
    <scope>NUCLEOTIDE SEQUENCE</scope>
    <source>
        <strain evidence="13">Sampled in the wild</strain>
    </source>
</reference>
<feature type="region of interest" description="Disordered" evidence="11">
    <location>
        <begin position="298"/>
        <end position="362"/>
    </location>
</feature>
<feature type="domain" description="C2H2-type" evidence="12">
    <location>
        <begin position="536"/>
        <end position="563"/>
    </location>
</feature>
<evidence type="ECO:0000256" key="5">
    <source>
        <dbReference type="ARBA" id="ARBA00022833"/>
    </source>
</evidence>
<dbReference type="InterPro" id="IPR013087">
    <property type="entry name" value="Znf_C2H2_type"/>
</dbReference>
<dbReference type="PANTHER" id="PTHR14196">
    <property type="entry name" value="ODD-SKIPPED - RELATED"/>
    <property type="match status" value="1"/>
</dbReference>
<feature type="compositionally biased region" description="Low complexity" evidence="11">
    <location>
        <begin position="98"/>
        <end position="110"/>
    </location>
</feature>
<dbReference type="GO" id="GO:0000977">
    <property type="term" value="F:RNA polymerase II transcription regulatory region sequence-specific DNA binding"/>
    <property type="evidence" value="ECO:0007669"/>
    <property type="project" value="TreeGrafter"/>
</dbReference>
<feature type="compositionally biased region" description="Gly residues" evidence="11">
    <location>
        <begin position="517"/>
        <end position="529"/>
    </location>
</feature>
<name>A0A8K0NUK9_LADFU</name>
<dbReference type="SMART" id="SM00355">
    <property type="entry name" value="ZnF_C2H2"/>
    <property type="match status" value="2"/>
</dbReference>
<comment type="subcellular location">
    <subcellularLocation>
        <location evidence="1">Nucleus</location>
    </subcellularLocation>
</comment>
<proteinExistence type="predicted"/>
<dbReference type="InterPro" id="IPR050717">
    <property type="entry name" value="C2H2-ZF_Transcription_Reg"/>
</dbReference>
<dbReference type="GO" id="GO:0048619">
    <property type="term" value="P:embryonic hindgut morphogenesis"/>
    <property type="evidence" value="ECO:0007669"/>
    <property type="project" value="TreeGrafter"/>
</dbReference>
<feature type="region of interest" description="Disordered" evidence="11">
    <location>
        <begin position="98"/>
        <end position="169"/>
    </location>
</feature>
<dbReference type="Pfam" id="PF00096">
    <property type="entry name" value="zf-C2H2"/>
    <property type="match status" value="1"/>
</dbReference>
<evidence type="ECO:0000256" key="11">
    <source>
        <dbReference type="SAM" id="MobiDB-lite"/>
    </source>
</evidence>
<evidence type="ECO:0000259" key="12">
    <source>
        <dbReference type="PROSITE" id="PS50157"/>
    </source>
</evidence>
<evidence type="ECO:0000256" key="1">
    <source>
        <dbReference type="ARBA" id="ARBA00004123"/>
    </source>
</evidence>
<evidence type="ECO:0000256" key="7">
    <source>
        <dbReference type="ARBA" id="ARBA00023125"/>
    </source>
</evidence>
<evidence type="ECO:0000256" key="8">
    <source>
        <dbReference type="ARBA" id="ARBA00023163"/>
    </source>
</evidence>
<feature type="compositionally biased region" description="Polar residues" evidence="11">
    <location>
        <begin position="306"/>
        <end position="319"/>
    </location>
</feature>
<dbReference type="Gene3D" id="3.30.160.60">
    <property type="entry name" value="Classic Zinc Finger"/>
    <property type="match status" value="2"/>
</dbReference>
<dbReference type="GO" id="GO:0009880">
    <property type="term" value="P:embryonic pattern specification"/>
    <property type="evidence" value="ECO:0007669"/>
    <property type="project" value="TreeGrafter"/>
</dbReference>
<evidence type="ECO:0000256" key="10">
    <source>
        <dbReference type="PROSITE-ProRule" id="PRU00042"/>
    </source>
</evidence>
<comment type="caution">
    <text evidence="13">The sequence shown here is derived from an EMBL/GenBank/DDBJ whole genome shotgun (WGS) entry which is preliminary data.</text>
</comment>
<feature type="compositionally biased region" description="Basic residues" evidence="11">
    <location>
        <begin position="489"/>
        <end position="499"/>
    </location>
</feature>
<dbReference type="PROSITE" id="PS00028">
    <property type="entry name" value="ZINC_FINGER_C2H2_1"/>
    <property type="match status" value="2"/>
</dbReference>
<keyword evidence="7" id="KW-0238">DNA-binding</keyword>
<accession>A0A8K0NUK9</accession>
<dbReference type="GO" id="GO:0008270">
    <property type="term" value="F:zinc ion binding"/>
    <property type="evidence" value="ECO:0007669"/>
    <property type="project" value="UniProtKB-KW"/>
</dbReference>
<dbReference type="Proteomes" id="UP000792457">
    <property type="component" value="Unassembled WGS sequence"/>
</dbReference>
<protein>
    <recommendedName>
        <fullName evidence="12">C2H2-type domain-containing protein</fullName>
    </recommendedName>
</protein>
<dbReference type="GO" id="GO:0000981">
    <property type="term" value="F:DNA-binding transcription factor activity, RNA polymerase II-specific"/>
    <property type="evidence" value="ECO:0007669"/>
    <property type="project" value="TreeGrafter"/>
</dbReference>
<dbReference type="PROSITE" id="PS50157">
    <property type="entry name" value="ZINC_FINGER_C2H2_2"/>
    <property type="match status" value="2"/>
</dbReference>
<dbReference type="SUPFAM" id="SSF57667">
    <property type="entry name" value="beta-beta-alpha zinc fingers"/>
    <property type="match status" value="1"/>
</dbReference>
<feature type="compositionally biased region" description="Low complexity" evidence="11">
    <location>
        <begin position="420"/>
        <end position="437"/>
    </location>
</feature>
<feature type="region of interest" description="Disordered" evidence="11">
    <location>
        <begin position="397"/>
        <end position="532"/>
    </location>
</feature>
<evidence type="ECO:0000256" key="6">
    <source>
        <dbReference type="ARBA" id="ARBA00023015"/>
    </source>
</evidence>
<keyword evidence="8" id="KW-0804">Transcription</keyword>
<dbReference type="OrthoDB" id="6077919at2759"/>
<feature type="compositionally biased region" description="Low complexity" evidence="11">
    <location>
        <begin position="320"/>
        <end position="352"/>
    </location>
</feature>
<keyword evidence="5" id="KW-0862">Zinc</keyword>
<keyword evidence="9" id="KW-0539">Nucleus</keyword>
<feature type="domain" description="C2H2-type" evidence="12">
    <location>
        <begin position="564"/>
        <end position="586"/>
    </location>
</feature>
<dbReference type="GO" id="GO:0005634">
    <property type="term" value="C:nucleus"/>
    <property type="evidence" value="ECO:0007669"/>
    <property type="project" value="UniProtKB-SubCell"/>
</dbReference>
<keyword evidence="3" id="KW-0677">Repeat</keyword>
<keyword evidence="6" id="KW-0805">Transcription regulation</keyword>
<sequence length="592" mass="61333">MKFETDCGPVDALLSCWGGEATAHHGLLLATSSSGGEVPSVGPLGAVGGGAGQTNEDDIQQHHLHYSFAEDSGQDDVKTESDCASAKATMDVLDSLLLTTSSSSPPTSSSPGGGQFAELKPLPPFHTYTASLNGIYAPPPPRHHDQAPSPHSTLDPRCGGEAEGAGAEDTYKGTEVYYSEPVVVSSSGDHLKGVSVVEADQGVEYLLPPDIEDIAAIIGSAIADTTVPGGGSQAAAQVSANGGGGGGSDGWMDLDAWIDTACVVTSGDPGGGKAPTDALNELASQFAAAAAAAAANQQQQQQSMAPTSTLQSLLTQGVPQHQQHQQHHIGYQQQMQLQQQSTQQQQHQISIHKQQRDPYSQTHHHMPLLQSRLQNGAPTVVKMETFQVEYDPPPPPLYLMGNDMVPHTTHGGSPPGLVQSTTAESPTAPSSSSSASPGRFPTSPRKYGRGNSLKAAAGSTTADFGPSLSDASGNPVEHSAGSFPPPGKSKSKSRSKSGKGGRGSGGGQPGGVPEADGGLGSYPDGGLGGGKEKPVHRCGICNRGFLNKSNIKVHLRTHTGEKPFRCDTCGKAFRQKAHLIKHQQIHKRVGRD</sequence>
<keyword evidence="2" id="KW-0479">Metal-binding</keyword>
<evidence type="ECO:0000313" key="14">
    <source>
        <dbReference type="Proteomes" id="UP000792457"/>
    </source>
</evidence>
<dbReference type="FunFam" id="3.30.160.60:FF:001385">
    <property type="entry name" value="zinc finger protein 774"/>
    <property type="match status" value="1"/>
</dbReference>
<organism evidence="13 14">
    <name type="scientific">Ladona fulva</name>
    <name type="common">Scarce chaser dragonfly</name>
    <name type="synonym">Libellula fulva</name>
    <dbReference type="NCBI Taxonomy" id="123851"/>
    <lineage>
        <taxon>Eukaryota</taxon>
        <taxon>Metazoa</taxon>
        <taxon>Ecdysozoa</taxon>
        <taxon>Arthropoda</taxon>
        <taxon>Hexapoda</taxon>
        <taxon>Insecta</taxon>
        <taxon>Pterygota</taxon>
        <taxon>Palaeoptera</taxon>
        <taxon>Odonata</taxon>
        <taxon>Epiprocta</taxon>
        <taxon>Anisoptera</taxon>
        <taxon>Libelluloidea</taxon>
        <taxon>Libellulidae</taxon>
        <taxon>Ladona</taxon>
    </lineage>
</organism>
<dbReference type="EMBL" id="KZ308228">
    <property type="protein sequence ID" value="KAG8225185.1"/>
    <property type="molecule type" value="Genomic_DNA"/>
</dbReference>
<evidence type="ECO:0000256" key="2">
    <source>
        <dbReference type="ARBA" id="ARBA00022723"/>
    </source>
</evidence>
<dbReference type="InterPro" id="IPR036236">
    <property type="entry name" value="Znf_C2H2_sf"/>
</dbReference>
<evidence type="ECO:0000313" key="13">
    <source>
        <dbReference type="EMBL" id="KAG8225185.1"/>
    </source>
</evidence>
<evidence type="ECO:0000256" key="9">
    <source>
        <dbReference type="ARBA" id="ARBA00023242"/>
    </source>
</evidence>
<gene>
    <name evidence="13" type="ORF">J437_LFUL001312</name>
</gene>
<dbReference type="PANTHER" id="PTHR14196:SF10">
    <property type="entry name" value="C2H2-TYPE DOMAIN-CONTAINING PROTEIN"/>
    <property type="match status" value="1"/>
</dbReference>
<dbReference type="FunFam" id="3.30.160.60:FF:001499">
    <property type="entry name" value="Zinc finger protein"/>
    <property type="match status" value="1"/>
</dbReference>
<evidence type="ECO:0000256" key="4">
    <source>
        <dbReference type="ARBA" id="ARBA00022771"/>
    </source>
</evidence>
<dbReference type="AlphaFoldDB" id="A0A8K0NUK9"/>
<feature type="compositionally biased region" description="Gly residues" evidence="11">
    <location>
        <begin position="500"/>
        <end position="510"/>
    </location>
</feature>